<proteinExistence type="inferred from homology"/>
<keyword evidence="2 10" id="KW-1003">Cell membrane</keyword>
<keyword evidence="10" id="KW-0406">Ion transport</keyword>
<accession>A0ABW5BU65</accession>
<evidence type="ECO:0000256" key="6">
    <source>
        <dbReference type="ARBA" id="ARBA00023303"/>
    </source>
</evidence>
<evidence type="ECO:0000256" key="3">
    <source>
        <dbReference type="ARBA" id="ARBA00022692"/>
    </source>
</evidence>
<evidence type="ECO:0000256" key="9">
    <source>
        <dbReference type="ARBA" id="ARBA00049940"/>
    </source>
</evidence>
<feature type="binding site" evidence="10">
    <location>
        <position position="77"/>
    </location>
    <ligand>
        <name>Na(+)</name>
        <dbReference type="ChEBI" id="CHEBI:29101"/>
        <note>structural</note>
    </ligand>
</feature>
<feature type="binding site" evidence="10">
    <location>
        <position position="74"/>
    </location>
    <ligand>
        <name>Na(+)</name>
        <dbReference type="ChEBI" id="CHEBI:29101"/>
        <note>structural</note>
    </ligand>
</feature>
<comment type="caution">
    <text evidence="11">The sequence shown here is derived from an EMBL/GenBank/DDBJ whole genome shotgun (WGS) entry which is preliminary data.</text>
</comment>
<evidence type="ECO:0000256" key="10">
    <source>
        <dbReference type="HAMAP-Rule" id="MF_00454"/>
    </source>
</evidence>
<dbReference type="Pfam" id="PF02537">
    <property type="entry name" value="CRCB"/>
    <property type="match status" value="1"/>
</dbReference>
<evidence type="ECO:0000313" key="12">
    <source>
        <dbReference type="Proteomes" id="UP001597318"/>
    </source>
</evidence>
<dbReference type="RefSeq" id="WP_247341367.1">
    <property type="nucleotide sequence ID" value="NZ_CP095550.1"/>
</dbReference>
<evidence type="ECO:0000313" key="11">
    <source>
        <dbReference type="EMBL" id="MFD2213106.1"/>
    </source>
</evidence>
<dbReference type="HAMAP" id="MF_00454">
    <property type="entry name" value="FluC"/>
    <property type="match status" value="1"/>
</dbReference>
<reference evidence="12" key="1">
    <citation type="journal article" date="2019" name="Int. J. Syst. Evol. Microbiol.">
        <title>The Global Catalogue of Microorganisms (GCM) 10K type strain sequencing project: providing services to taxonomists for standard genome sequencing and annotation.</title>
        <authorList>
            <consortium name="The Broad Institute Genomics Platform"/>
            <consortium name="The Broad Institute Genome Sequencing Center for Infectious Disease"/>
            <person name="Wu L."/>
            <person name="Ma J."/>
        </authorList>
    </citation>
    <scope>NUCLEOTIDE SEQUENCE [LARGE SCALE GENOMIC DNA]</scope>
    <source>
        <strain evidence="12">CGMCC 1.15474</strain>
    </source>
</reference>
<keyword evidence="10" id="KW-0479">Metal-binding</keyword>
<comment type="subcellular location">
    <subcellularLocation>
        <location evidence="1 10">Cell membrane</location>
        <topology evidence="1 10">Multi-pass membrane protein</topology>
    </subcellularLocation>
</comment>
<dbReference type="PANTHER" id="PTHR28259">
    <property type="entry name" value="FLUORIDE EXPORT PROTEIN 1-RELATED"/>
    <property type="match status" value="1"/>
</dbReference>
<comment type="catalytic activity">
    <reaction evidence="8">
        <text>fluoride(in) = fluoride(out)</text>
        <dbReference type="Rhea" id="RHEA:76159"/>
        <dbReference type="ChEBI" id="CHEBI:17051"/>
    </reaction>
    <physiologicalReaction direction="left-to-right" evidence="8">
        <dbReference type="Rhea" id="RHEA:76160"/>
    </physiologicalReaction>
</comment>
<comment type="activity regulation">
    <text evidence="10">Na(+) is not transported, but it plays an essential structural role and its presence is essential for fluoride channel function.</text>
</comment>
<feature type="transmembrane region" description="Helical" evidence="10">
    <location>
        <begin position="66"/>
        <end position="82"/>
    </location>
</feature>
<feature type="transmembrane region" description="Helical" evidence="10">
    <location>
        <begin position="7"/>
        <end position="26"/>
    </location>
</feature>
<feature type="transmembrane region" description="Helical" evidence="10">
    <location>
        <begin position="94"/>
        <end position="113"/>
    </location>
</feature>
<evidence type="ECO:0000256" key="5">
    <source>
        <dbReference type="ARBA" id="ARBA00023136"/>
    </source>
</evidence>
<gene>
    <name evidence="10" type="primary">fluC</name>
    <name evidence="10" type="synonym">crcB</name>
    <name evidence="11" type="ORF">ACFSKK_05185</name>
</gene>
<evidence type="ECO:0000256" key="4">
    <source>
        <dbReference type="ARBA" id="ARBA00022989"/>
    </source>
</evidence>
<protein>
    <recommendedName>
        <fullName evidence="10">Fluoride-specific ion channel FluC</fullName>
    </recommendedName>
</protein>
<feature type="transmembrane region" description="Helical" evidence="10">
    <location>
        <begin position="32"/>
        <end position="54"/>
    </location>
</feature>
<keyword evidence="10" id="KW-0813">Transport</keyword>
<keyword evidence="10" id="KW-0915">Sodium</keyword>
<keyword evidence="6 10" id="KW-0407">Ion channel</keyword>
<keyword evidence="3 10" id="KW-0812">Transmembrane</keyword>
<keyword evidence="12" id="KW-1185">Reference proteome</keyword>
<evidence type="ECO:0000256" key="8">
    <source>
        <dbReference type="ARBA" id="ARBA00035585"/>
    </source>
</evidence>
<evidence type="ECO:0000256" key="7">
    <source>
        <dbReference type="ARBA" id="ARBA00035120"/>
    </source>
</evidence>
<sequence>MMKEKFHNSLIVAGGGAIGSTFRYMFSFAHSYGPFSTFTVNIIGSFLLGFFTVFFTNRVENKKSKLLLGTGFCGGLTTMSTLSLELTTMPIHQAILYLICTLIISFLLVLIGMKIARNIVKKETSS</sequence>
<dbReference type="PANTHER" id="PTHR28259:SF1">
    <property type="entry name" value="FLUORIDE EXPORT PROTEIN 1-RELATED"/>
    <property type="match status" value="1"/>
</dbReference>
<keyword evidence="5 10" id="KW-0472">Membrane</keyword>
<dbReference type="Proteomes" id="UP001597318">
    <property type="component" value="Unassembled WGS sequence"/>
</dbReference>
<comment type="function">
    <text evidence="9 10">Fluoride-specific ion channel. Important for reducing fluoride concentration in the cell, thus reducing its toxicity.</text>
</comment>
<keyword evidence="4 10" id="KW-1133">Transmembrane helix</keyword>
<dbReference type="EMBL" id="JBHUIK010000001">
    <property type="protein sequence ID" value="MFD2213106.1"/>
    <property type="molecule type" value="Genomic_DNA"/>
</dbReference>
<comment type="similarity">
    <text evidence="7 10">Belongs to the fluoride channel Fluc/FEX (TC 1.A.43) family.</text>
</comment>
<evidence type="ECO:0000256" key="2">
    <source>
        <dbReference type="ARBA" id="ARBA00022475"/>
    </source>
</evidence>
<name>A0ABW5BU65_9BACI</name>
<dbReference type="InterPro" id="IPR003691">
    <property type="entry name" value="FluC"/>
</dbReference>
<evidence type="ECO:0000256" key="1">
    <source>
        <dbReference type="ARBA" id="ARBA00004651"/>
    </source>
</evidence>
<organism evidence="11 12">
    <name type="scientific">Metabacillus endolithicus</name>
    <dbReference type="NCBI Taxonomy" id="1535204"/>
    <lineage>
        <taxon>Bacteria</taxon>
        <taxon>Bacillati</taxon>
        <taxon>Bacillota</taxon>
        <taxon>Bacilli</taxon>
        <taxon>Bacillales</taxon>
        <taxon>Bacillaceae</taxon>
        <taxon>Metabacillus</taxon>
    </lineage>
</organism>